<proteinExistence type="predicted"/>
<keyword evidence="2" id="KW-1185">Reference proteome</keyword>
<organism evidence="1 2">
    <name type="scientific">Virgibacillus litoralis</name>
    <dbReference type="NCBI Taxonomy" id="578221"/>
    <lineage>
        <taxon>Bacteria</taxon>
        <taxon>Bacillati</taxon>
        <taxon>Bacillota</taxon>
        <taxon>Bacilli</taxon>
        <taxon>Bacillales</taxon>
        <taxon>Bacillaceae</taxon>
        <taxon>Virgibacillus</taxon>
    </lineage>
</organism>
<sequence length="53" mass="5795">MERGCTSNNSRKVLHVLGHEFVGTEAKIGEGFTNVSFGDDENLVSSNDLKINK</sequence>
<accession>A0ABS4H8R9</accession>
<evidence type="ECO:0000313" key="2">
    <source>
        <dbReference type="Proteomes" id="UP001519328"/>
    </source>
</evidence>
<dbReference type="EMBL" id="JAGGKK010000001">
    <property type="protein sequence ID" value="MBP1947134.1"/>
    <property type="molecule type" value="Genomic_DNA"/>
</dbReference>
<dbReference type="Proteomes" id="UP001519328">
    <property type="component" value="Unassembled WGS sequence"/>
</dbReference>
<protein>
    <submittedName>
        <fullName evidence="1">D-arabinose 1-dehydrogenase-like Zn-dependent alcohol dehydrogenase</fullName>
    </submittedName>
</protein>
<dbReference type="SUPFAM" id="SSF50129">
    <property type="entry name" value="GroES-like"/>
    <property type="match status" value="1"/>
</dbReference>
<name>A0ABS4H8R9_9BACI</name>
<comment type="caution">
    <text evidence="1">The sequence shown here is derived from an EMBL/GenBank/DDBJ whole genome shotgun (WGS) entry which is preliminary data.</text>
</comment>
<evidence type="ECO:0000313" key="1">
    <source>
        <dbReference type="EMBL" id="MBP1947134.1"/>
    </source>
</evidence>
<reference evidence="1 2" key="1">
    <citation type="submission" date="2021-03" db="EMBL/GenBank/DDBJ databases">
        <title>Genomic Encyclopedia of Type Strains, Phase IV (KMG-IV): sequencing the most valuable type-strain genomes for metagenomic binning, comparative biology and taxonomic classification.</title>
        <authorList>
            <person name="Goeker M."/>
        </authorList>
    </citation>
    <scope>NUCLEOTIDE SEQUENCE [LARGE SCALE GENOMIC DNA]</scope>
    <source>
        <strain evidence="1 2">DSM 21085</strain>
    </source>
</reference>
<dbReference type="InterPro" id="IPR011032">
    <property type="entry name" value="GroES-like_sf"/>
</dbReference>
<gene>
    <name evidence="1" type="ORF">J2Z82_000057</name>
</gene>